<feature type="region of interest" description="Disordered" evidence="1">
    <location>
        <begin position="359"/>
        <end position="506"/>
    </location>
</feature>
<feature type="compositionally biased region" description="Basic and acidic residues" evidence="1">
    <location>
        <begin position="393"/>
        <end position="410"/>
    </location>
</feature>
<evidence type="ECO:0000256" key="1">
    <source>
        <dbReference type="SAM" id="MobiDB-lite"/>
    </source>
</evidence>
<feature type="non-terminal residue" evidence="2">
    <location>
        <position position="506"/>
    </location>
</feature>
<feature type="compositionally biased region" description="Basic and acidic residues" evidence="1">
    <location>
        <begin position="361"/>
        <end position="372"/>
    </location>
</feature>
<feature type="compositionally biased region" description="Low complexity" evidence="1">
    <location>
        <begin position="90"/>
        <end position="102"/>
    </location>
</feature>
<feature type="non-terminal residue" evidence="2">
    <location>
        <position position="1"/>
    </location>
</feature>
<sequence>GQVRRRHRSGHDQHAVHDLRPLRLGRRRRPEGARADLPEAGLGRARRQGDLAEHAGRRRGRAAEDGLRQGGNRGGRDHEPARDRARLGPQHGRAGLQRGRLAGHADRPARAGARPRRRARPLPAEGRPAAGDVLLRAEGDVDPRQRRGRARAGRGGRPGVRQHGHLADLEPDRRHGRGRVRDRPDQRQPHAGDGPPDAGLGRRDPRDHGDPALDDAGDPLLERRVRHDQLRAAAGPAAGGRPRRPAGGGVRPDLLRHRRREEHLRHRQLHAAEHGRGARALEERPADHRRLQDRRRAAHLLPGGVDRGHRLLRPVAARQPEADQGGAGGRGARDVRRGQRRLLRGPCVLGPVRAVLAQRRARGDRGSDALRERRAHRPGGARGHGLPDARGAGGHERGLRRRPEGAEGRRGHGRQRAPDAVPGRHPGRPGRAPAGGRDHLAGRGLRRRPGGRLLGVDRRAAAELAPGQGVDAADGRDAARAGLPPVEEGRHEDVRLGRGGGAGRCL</sequence>
<feature type="compositionally biased region" description="Basic and acidic residues" evidence="1">
    <location>
        <begin position="165"/>
        <end position="190"/>
    </location>
</feature>
<organism evidence="2">
    <name type="scientific">uncultured Thermoleophilia bacterium</name>
    <dbReference type="NCBI Taxonomy" id="1497501"/>
    <lineage>
        <taxon>Bacteria</taxon>
        <taxon>Bacillati</taxon>
        <taxon>Actinomycetota</taxon>
        <taxon>Thermoleophilia</taxon>
        <taxon>environmental samples</taxon>
    </lineage>
</organism>
<name>A0A6J4U358_9ACTN</name>
<feature type="region of interest" description="Disordered" evidence="1">
    <location>
        <begin position="1"/>
        <end position="292"/>
    </location>
</feature>
<dbReference type="EC" id="2.7.1.30" evidence="2"/>
<gene>
    <name evidence="2" type="ORF">AVDCRST_MAG79-1695</name>
</gene>
<keyword evidence="2" id="KW-0808">Transferase</keyword>
<feature type="compositionally biased region" description="Gly residues" evidence="1">
    <location>
        <begin position="497"/>
        <end position="506"/>
    </location>
</feature>
<feature type="compositionally biased region" description="Low complexity" evidence="1">
    <location>
        <begin position="121"/>
        <end position="131"/>
    </location>
</feature>
<feature type="compositionally biased region" description="Basic residues" evidence="1">
    <location>
        <begin position="256"/>
        <end position="269"/>
    </location>
</feature>
<feature type="compositionally biased region" description="Basic and acidic residues" evidence="1">
    <location>
        <begin position="270"/>
        <end position="290"/>
    </location>
</feature>
<feature type="compositionally biased region" description="Basic residues" evidence="1">
    <location>
        <begin position="146"/>
        <end position="164"/>
    </location>
</feature>
<dbReference type="AlphaFoldDB" id="A0A6J4U358"/>
<feature type="compositionally biased region" description="Low complexity" evidence="1">
    <location>
        <begin position="231"/>
        <end position="240"/>
    </location>
</feature>
<feature type="compositionally biased region" description="Basic and acidic residues" evidence="1">
    <location>
        <begin position="200"/>
        <end position="211"/>
    </location>
</feature>
<feature type="compositionally biased region" description="Basic and acidic residues" evidence="1">
    <location>
        <begin position="74"/>
        <end position="86"/>
    </location>
</feature>
<feature type="region of interest" description="Disordered" evidence="1">
    <location>
        <begin position="317"/>
        <end position="339"/>
    </location>
</feature>
<proteinExistence type="predicted"/>
<feature type="compositionally biased region" description="Basic and acidic residues" evidence="1">
    <location>
        <begin position="220"/>
        <end position="230"/>
    </location>
</feature>
<keyword evidence="2" id="KW-0418">Kinase</keyword>
<feature type="compositionally biased region" description="Basic and acidic residues" evidence="1">
    <location>
        <begin position="47"/>
        <end position="67"/>
    </location>
</feature>
<feature type="compositionally biased region" description="Basic and acidic residues" evidence="1">
    <location>
        <begin position="487"/>
        <end position="496"/>
    </location>
</feature>
<reference evidence="2" key="1">
    <citation type="submission" date="2020-02" db="EMBL/GenBank/DDBJ databases">
        <authorList>
            <person name="Meier V. D."/>
        </authorList>
    </citation>
    <scope>NUCLEOTIDE SEQUENCE</scope>
    <source>
        <strain evidence="2">AVDCRST_MAG79</strain>
    </source>
</reference>
<dbReference type="GO" id="GO:0004370">
    <property type="term" value="F:glycerol kinase activity"/>
    <property type="evidence" value="ECO:0007669"/>
    <property type="project" value="UniProtKB-EC"/>
</dbReference>
<evidence type="ECO:0000313" key="2">
    <source>
        <dbReference type="EMBL" id="CAA9539198.1"/>
    </source>
</evidence>
<accession>A0A6J4U358</accession>
<protein>
    <submittedName>
        <fullName evidence="2">Glycerol kinase</fullName>
        <ecNumber evidence="2">2.7.1.30</ecNumber>
    </submittedName>
</protein>
<dbReference type="EMBL" id="CADCWC010000254">
    <property type="protein sequence ID" value="CAA9539198.1"/>
    <property type="molecule type" value="Genomic_DNA"/>
</dbReference>
<feature type="compositionally biased region" description="Basic and acidic residues" evidence="1">
    <location>
        <begin position="10"/>
        <end position="21"/>
    </location>
</feature>
<feature type="compositionally biased region" description="Basic and acidic residues" evidence="1">
    <location>
        <begin position="135"/>
        <end position="145"/>
    </location>
</feature>